<proteinExistence type="predicted"/>
<dbReference type="SUPFAM" id="SSF56634">
    <property type="entry name" value="Heme-dependent catalase-like"/>
    <property type="match status" value="1"/>
</dbReference>
<accession>A0A2R4CGP1</accession>
<dbReference type="KEGG" id="masz:C9I28_26000"/>
<dbReference type="InterPro" id="IPR020835">
    <property type="entry name" value="Catalase_sf"/>
</dbReference>
<name>A0A2R4CGP1_9BURK</name>
<dbReference type="Proteomes" id="UP000240505">
    <property type="component" value="Chromosome"/>
</dbReference>
<evidence type="ECO:0000256" key="1">
    <source>
        <dbReference type="ARBA" id="ARBA00002974"/>
    </source>
</evidence>
<evidence type="ECO:0000313" key="3">
    <source>
        <dbReference type="Proteomes" id="UP000240505"/>
    </source>
</evidence>
<comment type="function">
    <text evidence="1">Decomposes hydrogen peroxide into water and oxygen; serves to protect cells from the toxic effects of hydrogen peroxide.</text>
</comment>
<dbReference type="RefSeq" id="WP_107144035.1">
    <property type="nucleotide sequence ID" value="NZ_CP028324.1"/>
</dbReference>
<reference evidence="2 3" key="1">
    <citation type="submission" date="2018-03" db="EMBL/GenBank/DDBJ databases">
        <title>Massilia armeniaca sp. nov., isolated from desert soil.</title>
        <authorList>
            <person name="Huang H."/>
            <person name="Ren M."/>
        </authorList>
    </citation>
    <scope>NUCLEOTIDE SEQUENCE [LARGE SCALE GENOMIC DNA]</scope>
    <source>
        <strain evidence="2 3">ZMN-3</strain>
    </source>
</reference>
<dbReference type="OrthoDB" id="336698at2"/>
<dbReference type="Gene3D" id="2.40.180.10">
    <property type="entry name" value="Catalase core domain"/>
    <property type="match status" value="1"/>
</dbReference>
<keyword evidence="3" id="KW-1185">Reference proteome</keyword>
<protein>
    <submittedName>
        <fullName evidence="2">Catalase</fullName>
    </submittedName>
</protein>
<dbReference type="AlphaFoldDB" id="A0A2R4CGP1"/>
<organism evidence="2 3">
    <name type="scientific">Pseudoduganella armeniaca</name>
    <dbReference type="NCBI Taxonomy" id="2072590"/>
    <lineage>
        <taxon>Bacteria</taxon>
        <taxon>Pseudomonadati</taxon>
        <taxon>Pseudomonadota</taxon>
        <taxon>Betaproteobacteria</taxon>
        <taxon>Burkholderiales</taxon>
        <taxon>Oxalobacteraceae</taxon>
        <taxon>Telluria group</taxon>
        <taxon>Pseudoduganella</taxon>
    </lineage>
</organism>
<dbReference type="CDD" id="cd08152">
    <property type="entry name" value="y4iL_like"/>
    <property type="match status" value="1"/>
</dbReference>
<dbReference type="PANTHER" id="PTHR36195:SF4">
    <property type="entry name" value="DOMAIN PROTEIN, PUTATIVE (AFU_ORTHOLOGUE AFUA_5G01990)-RELATED"/>
    <property type="match status" value="1"/>
</dbReference>
<gene>
    <name evidence="2" type="ORF">C9I28_26000</name>
</gene>
<sequence length="367" mass="40788">MSHDPTTYVRYHPGLEVKQANEDAIIDTIVESMLRVNQKVFDKHRHATRDAHAKSHGVLKGRLDVYDNLPEPLRQGVFASPASYPAVLRLSTAPGDLHSDRIPAPRGMAIKLLDVPGPQLLPGRENVHTQDFLLVNHPVIAFGHAAAYLKTQQLLEKHADDPEAVRKMLAALAHGGSKALHLLGIENPTVDTLGAPNHHILGETFYSMAALRHGEYVAKLCAAPLSDNVRALTGQPLRDDAGDSELRDLVVDFFRQQGAEYELRVQLCTDIAKMPIEDASVRWDEDASPYLPVAKLTIPPQEAFSPARRVFADDVLSFNPWQGIEPHRPLGSIMRARIRAYETSSRFRHEMNAQPRIEIDDLAQVPD</sequence>
<dbReference type="GO" id="GO:0020037">
    <property type="term" value="F:heme binding"/>
    <property type="evidence" value="ECO:0007669"/>
    <property type="project" value="InterPro"/>
</dbReference>
<evidence type="ECO:0000313" key="2">
    <source>
        <dbReference type="EMBL" id="AVR98702.1"/>
    </source>
</evidence>
<dbReference type="EMBL" id="CP028324">
    <property type="protein sequence ID" value="AVR98702.1"/>
    <property type="molecule type" value="Genomic_DNA"/>
</dbReference>
<dbReference type="PANTHER" id="PTHR36195">
    <property type="entry name" value="DOMAIN PROTEIN, PUTATIVE (AFU_ORTHOLOGUE AFUA_5G01990)-RELATED-RELATED"/>
    <property type="match status" value="1"/>
</dbReference>